<feature type="domain" description="ABC transporter" evidence="9">
    <location>
        <begin position="7"/>
        <end position="240"/>
    </location>
</feature>
<keyword evidence="3" id="KW-0813">Transport</keyword>
<dbReference type="InterPro" id="IPR017871">
    <property type="entry name" value="ABC_transporter-like_CS"/>
</dbReference>
<proteinExistence type="inferred from homology"/>
<comment type="similarity">
    <text evidence="2">Belongs to the ABC transporter superfamily.</text>
</comment>
<evidence type="ECO:0000256" key="7">
    <source>
        <dbReference type="ARBA" id="ARBA00022967"/>
    </source>
</evidence>
<dbReference type="RefSeq" id="WP_252779939.1">
    <property type="nucleotide sequence ID" value="NZ_CP097478.1"/>
</dbReference>
<dbReference type="Gene3D" id="3.40.50.300">
    <property type="entry name" value="P-loop containing nucleotide triphosphate hydrolases"/>
    <property type="match status" value="1"/>
</dbReference>
<dbReference type="EMBL" id="CP097478">
    <property type="protein sequence ID" value="USS93152.1"/>
    <property type="molecule type" value="Genomic_DNA"/>
</dbReference>
<dbReference type="PROSITE" id="PS50893">
    <property type="entry name" value="ABC_TRANSPORTER_2"/>
    <property type="match status" value="1"/>
</dbReference>
<name>A0ABY5C466_9LACO</name>
<dbReference type="SUPFAM" id="SSF52540">
    <property type="entry name" value="P-loop containing nucleoside triphosphate hydrolases"/>
    <property type="match status" value="1"/>
</dbReference>
<keyword evidence="4" id="KW-1003">Cell membrane</keyword>
<dbReference type="InterPro" id="IPR027417">
    <property type="entry name" value="P-loop_NTPase"/>
</dbReference>
<evidence type="ECO:0000313" key="10">
    <source>
        <dbReference type="EMBL" id="USS93152.1"/>
    </source>
</evidence>
<reference evidence="10" key="1">
    <citation type="submission" date="2022-05" db="EMBL/GenBank/DDBJ databases">
        <authorList>
            <person name="Oliphant S.A."/>
            <person name="Watson-Haigh N.S."/>
            <person name="Sumby K.M."/>
            <person name="Gardner J.M."/>
            <person name="Jiranek V."/>
        </authorList>
    </citation>
    <scope>NUCLEOTIDE SEQUENCE</scope>
    <source>
        <strain evidence="10">Ru20-1</strain>
    </source>
</reference>
<dbReference type="InterPro" id="IPR003593">
    <property type="entry name" value="AAA+_ATPase"/>
</dbReference>
<dbReference type="PANTHER" id="PTHR43553">
    <property type="entry name" value="HEAVY METAL TRANSPORTER"/>
    <property type="match status" value="1"/>
</dbReference>
<protein>
    <submittedName>
        <fullName evidence="10">Energy-coupling factor transporter ATPase</fullName>
    </submittedName>
</protein>
<keyword evidence="8" id="KW-0472">Membrane</keyword>
<evidence type="ECO:0000256" key="3">
    <source>
        <dbReference type="ARBA" id="ARBA00022448"/>
    </source>
</evidence>
<keyword evidence="11" id="KW-1185">Reference proteome</keyword>
<keyword evidence="7" id="KW-1278">Translocase</keyword>
<evidence type="ECO:0000256" key="5">
    <source>
        <dbReference type="ARBA" id="ARBA00022741"/>
    </source>
</evidence>
<dbReference type="PANTHER" id="PTHR43553:SF24">
    <property type="entry name" value="ENERGY-COUPLING FACTOR TRANSPORTER ATP-BINDING PROTEIN ECFA1"/>
    <property type="match status" value="1"/>
</dbReference>
<dbReference type="CDD" id="cd03225">
    <property type="entry name" value="ABC_cobalt_CbiO_domain1"/>
    <property type="match status" value="1"/>
</dbReference>
<sequence length="280" mass="30086">MKQALGIVVQHVHFQYPNQPQPLLTDVSFQVPAGQWWSVLGSNGSGKSTLLKLLVGLERPQTGQLLINGQAVVPITEGANPTVGLVLQNPDNQFVGATVADDVAFGLGNQGWSQSEVQGRVKAALDAVDMTAALGKAPDELSGGQKQRVALASVLARHPGVLLLDEATSMLDPQGRTALVLKLHQLQRQLGLTVLEVTHQPAEADLADQVVVLHAGRIVQQGAPAAIFAHPERLLAWGIQAPLRYRLRSWLANQGYPLAVEQVAHVDDLRSALWQLRSQT</sequence>
<dbReference type="PROSITE" id="PS00211">
    <property type="entry name" value="ABC_TRANSPORTER_1"/>
    <property type="match status" value="1"/>
</dbReference>
<keyword evidence="5" id="KW-0547">Nucleotide-binding</keyword>
<comment type="subcellular location">
    <subcellularLocation>
        <location evidence="1">Cell membrane</location>
        <topology evidence="1">Peripheral membrane protein</topology>
    </subcellularLocation>
</comment>
<evidence type="ECO:0000256" key="6">
    <source>
        <dbReference type="ARBA" id="ARBA00022840"/>
    </source>
</evidence>
<dbReference type="InterPro" id="IPR015856">
    <property type="entry name" value="ABC_transpr_CbiO/EcfA_su"/>
</dbReference>
<evidence type="ECO:0000256" key="8">
    <source>
        <dbReference type="ARBA" id="ARBA00023136"/>
    </source>
</evidence>
<dbReference type="InterPro" id="IPR050095">
    <property type="entry name" value="ECF_ABC_transporter_ATP-bd"/>
</dbReference>
<dbReference type="Proteomes" id="UP001057532">
    <property type="component" value="Chromosome"/>
</dbReference>
<evidence type="ECO:0000256" key="1">
    <source>
        <dbReference type="ARBA" id="ARBA00004202"/>
    </source>
</evidence>
<evidence type="ECO:0000256" key="2">
    <source>
        <dbReference type="ARBA" id="ARBA00005417"/>
    </source>
</evidence>
<dbReference type="Pfam" id="PF00005">
    <property type="entry name" value="ABC_tran"/>
    <property type="match status" value="1"/>
</dbReference>
<dbReference type="InterPro" id="IPR003439">
    <property type="entry name" value="ABC_transporter-like_ATP-bd"/>
</dbReference>
<evidence type="ECO:0000259" key="9">
    <source>
        <dbReference type="PROSITE" id="PS50893"/>
    </source>
</evidence>
<accession>A0ABY5C466</accession>
<gene>
    <name evidence="10" type="ORF">M8332_06040</name>
</gene>
<organism evidence="10 11">
    <name type="scientific">Fructilactobacillus ixorae</name>
    <dbReference type="NCBI Taxonomy" id="1750535"/>
    <lineage>
        <taxon>Bacteria</taxon>
        <taxon>Bacillati</taxon>
        <taxon>Bacillota</taxon>
        <taxon>Bacilli</taxon>
        <taxon>Lactobacillales</taxon>
        <taxon>Lactobacillaceae</taxon>
        <taxon>Fructilactobacillus</taxon>
    </lineage>
</organism>
<evidence type="ECO:0000313" key="11">
    <source>
        <dbReference type="Proteomes" id="UP001057532"/>
    </source>
</evidence>
<dbReference type="NCBIfam" id="NF010167">
    <property type="entry name" value="PRK13648.1"/>
    <property type="match status" value="1"/>
</dbReference>
<dbReference type="SMART" id="SM00382">
    <property type="entry name" value="AAA"/>
    <property type="match status" value="1"/>
</dbReference>
<keyword evidence="6" id="KW-0067">ATP-binding</keyword>
<evidence type="ECO:0000256" key="4">
    <source>
        <dbReference type="ARBA" id="ARBA00022475"/>
    </source>
</evidence>